<reference evidence="2 3" key="1">
    <citation type="submission" date="2015-04" db="EMBL/GenBank/DDBJ databases">
        <authorList>
            <person name="Heijne W.H."/>
            <person name="Fedorova N.D."/>
            <person name="Nierman W.C."/>
            <person name="Vollebregt A.W."/>
            <person name="Zhao Z."/>
            <person name="Wu L."/>
            <person name="Kumar M."/>
            <person name="Stam H."/>
            <person name="van den Berg M.A."/>
            <person name="Pel H.J."/>
        </authorList>
    </citation>
    <scope>NUCLEOTIDE SEQUENCE [LARGE SCALE GENOMIC DNA]</scope>
    <source>
        <strain evidence="2 3">CBS 393.64</strain>
    </source>
</reference>
<evidence type="ECO:0000313" key="2">
    <source>
        <dbReference type="EMBL" id="KKA17190.1"/>
    </source>
</evidence>
<dbReference type="GeneID" id="25321129"/>
<gene>
    <name evidence="2" type="ORF">T310_9125</name>
</gene>
<feature type="non-terminal residue" evidence="2">
    <location>
        <position position="1"/>
    </location>
</feature>
<proteinExistence type="predicted"/>
<evidence type="ECO:0000256" key="1">
    <source>
        <dbReference type="SAM" id="MobiDB-lite"/>
    </source>
</evidence>
<organism evidence="2 3">
    <name type="scientific">Rasamsonia emersonii (strain ATCC 16479 / CBS 393.64 / IMI 116815)</name>
    <dbReference type="NCBI Taxonomy" id="1408163"/>
    <lineage>
        <taxon>Eukaryota</taxon>
        <taxon>Fungi</taxon>
        <taxon>Dikarya</taxon>
        <taxon>Ascomycota</taxon>
        <taxon>Pezizomycotina</taxon>
        <taxon>Eurotiomycetes</taxon>
        <taxon>Eurotiomycetidae</taxon>
        <taxon>Eurotiales</taxon>
        <taxon>Trichocomaceae</taxon>
        <taxon>Rasamsonia</taxon>
    </lineage>
</organism>
<keyword evidence="3" id="KW-1185">Reference proteome</keyword>
<dbReference type="RefSeq" id="XP_013323802.1">
    <property type="nucleotide sequence ID" value="XM_013468348.1"/>
</dbReference>
<dbReference type="AlphaFoldDB" id="A0A0F4YGH8"/>
<feature type="region of interest" description="Disordered" evidence="1">
    <location>
        <begin position="67"/>
        <end position="94"/>
    </location>
</feature>
<evidence type="ECO:0000313" key="3">
    <source>
        <dbReference type="Proteomes" id="UP000053958"/>
    </source>
</evidence>
<sequence length="94" mass="10294">VTTFQKTNSKRRQENLLTVHSVRTHGHNPPSGVAIHSSRLRRHHHHRADLHLLLEGSHDPRAVQVRADAGQRSSEEGRVGGSLWFESAGAGGGV</sequence>
<name>A0A0F4YGH8_RASE3</name>
<protein>
    <submittedName>
        <fullName evidence="2">Uncharacterized protein</fullName>
    </submittedName>
</protein>
<accession>A0A0F4YGH8</accession>
<dbReference type="EMBL" id="LASV01000695">
    <property type="protein sequence ID" value="KKA17190.1"/>
    <property type="molecule type" value="Genomic_DNA"/>
</dbReference>
<comment type="caution">
    <text evidence="2">The sequence shown here is derived from an EMBL/GenBank/DDBJ whole genome shotgun (WGS) entry which is preliminary data.</text>
</comment>
<dbReference type="Proteomes" id="UP000053958">
    <property type="component" value="Unassembled WGS sequence"/>
</dbReference>